<protein>
    <submittedName>
        <fullName evidence="5">OmpA/MotB domain protein</fullName>
    </submittedName>
</protein>
<dbReference type="Gene3D" id="3.30.1330.60">
    <property type="entry name" value="OmpA-like domain"/>
    <property type="match status" value="1"/>
</dbReference>
<dbReference type="OrthoDB" id="9793443at2"/>
<dbReference type="GO" id="GO:0016020">
    <property type="term" value="C:membrane"/>
    <property type="evidence" value="ECO:0007669"/>
    <property type="project" value="UniProtKB-UniRule"/>
</dbReference>
<sequence length="257" mass="29527">MKIAIPRPAAQQPSTIDDDSHWLVVSDLMATLMMIFLFLAVLHMAKVERIHSVETEVRTTAAESRHAIFQALDDEFRDDLQRWNAELVEPTLTLRFREPDVLFDRSSSRIKPEFEAILRDFLPRYVAELTPFKGVIREIRIEGHTSSEWSADSSPLDAYFFNMELSQQRTQSVLRFAYGLNGVRDQDWFRTRVAAVGMSSSRPVQDSEGREDLRASRRVEFSVLTNFEAKLLEPVSLSETSTYSPTPTVDQRAKKLQ</sequence>
<dbReference type="AlphaFoldDB" id="G2E324"/>
<dbReference type="RefSeq" id="WP_007041400.1">
    <property type="nucleotide sequence ID" value="NZ_AFWT01000018.1"/>
</dbReference>
<keyword evidence="3" id="KW-1133">Transmembrane helix</keyword>
<proteinExistence type="predicted"/>
<dbReference type="InterPro" id="IPR036737">
    <property type="entry name" value="OmpA-like_sf"/>
</dbReference>
<dbReference type="PANTHER" id="PTHR30329:SF21">
    <property type="entry name" value="LIPOPROTEIN YIAD-RELATED"/>
    <property type="match status" value="1"/>
</dbReference>
<reference evidence="5 6" key="1">
    <citation type="submission" date="2011-06" db="EMBL/GenBank/DDBJ databases">
        <title>The draft genome of Thiorhodococcus drewsii AZ1.</title>
        <authorList>
            <consortium name="US DOE Joint Genome Institute (JGI-PGF)"/>
            <person name="Lucas S."/>
            <person name="Han J."/>
            <person name="Lapidus A."/>
            <person name="Cheng J.-F."/>
            <person name="Goodwin L."/>
            <person name="Pitluck S."/>
            <person name="Peters L."/>
            <person name="Land M.L."/>
            <person name="Hauser L."/>
            <person name="Vogl K."/>
            <person name="Liu Z."/>
            <person name="Imhoff J."/>
            <person name="Thiel V."/>
            <person name="Frigaard N.-U."/>
            <person name="Bryant D.A."/>
            <person name="Woyke T.J."/>
        </authorList>
    </citation>
    <scope>NUCLEOTIDE SEQUENCE [LARGE SCALE GENOMIC DNA]</scope>
    <source>
        <strain evidence="5 6">AZ1</strain>
    </source>
</reference>
<dbReference type="PROSITE" id="PS51123">
    <property type="entry name" value="OMPA_2"/>
    <property type="match status" value="1"/>
</dbReference>
<evidence type="ECO:0000256" key="2">
    <source>
        <dbReference type="SAM" id="MobiDB-lite"/>
    </source>
</evidence>
<evidence type="ECO:0000256" key="1">
    <source>
        <dbReference type="PROSITE-ProRule" id="PRU00473"/>
    </source>
</evidence>
<keyword evidence="3" id="KW-0812">Transmembrane</keyword>
<dbReference type="PANTHER" id="PTHR30329">
    <property type="entry name" value="STATOR ELEMENT OF FLAGELLAR MOTOR COMPLEX"/>
    <property type="match status" value="1"/>
</dbReference>
<evidence type="ECO:0000313" key="5">
    <source>
        <dbReference type="EMBL" id="EGV30486.1"/>
    </source>
</evidence>
<feature type="transmembrane region" description="Helical" evidence="3">
    <location>
        <begin position="20"/>
        <end position="42"/>
    </location>
</feature>
<dbReference type="InterPro" id="IPR050330">
    <property type="entry name" value="Bact_OuterMem_StrucFunc"/>
</dbReference>
<name>G2E324_9GAMM</name>
<comment type="caution">
    <text evidence="5">The sequence shown here is derived from an EMBL/GenBank/DDBJ whole genome shotgun (WGS) entry which is preliminary data.</text>
</comment>
<dbReference type="EMBL" id="AFWT01000018">
    <property type="protein sequence ID" value="EGV30486.1"/>
    <property type="molecule type" value="Genomic_DNA"/>
</dbReference>
<evidence type="ECO:0000313" key="6">
    <source>
        <dbReference type="Proteomes" id="UP000004200"/>
    </source>
</evidence>
<dbReference type="PATRIC" id="fig|765913.3.peg.2742"/>
<organism evidence="5 6">
    <name type="scientific">Thiorhodococcus drewsii AZ1</name>
    <dbReference type="NCBI Taxonomy" id="765913"/>
    <lineage>
        <taxon>Bacteria</taxon>
        <taxon>Pseudomonadati</taxon>
        <taxon>Pseudomonadota</taxon>
        <taxon>Gammaproteobacteria</taxon>
        <taxon>Chromatiales</taxon>
        <taxon>Chromatiaceae</taxon>
        <taxon>Thiorhodococcus</taxon>
    </lineage>
</organism>
<dbReference type="STRING" id="765913.ThidrDRAFT_2687"/>
<gene>
    <name evidence="5" type="ORF">ThidrDRAFT_2687</name>
</gene>
<evidence type="ECO:0000259" key="4">
    <source>
        <dbReference type="PROSITE" id="PS51123"/>
    </source>
</evidence>
<dbReference type="eggNOG" id="COG2885">
    <property type="taxonomic scope" value="Bacteria"/>
</dbReference>
<dbReference type="SUPFAM" id="SSF103088">
    <property type="entry name" value="OmpA-like"/>
    <property type="match status" value="1"/>
</dbReference>
<feature type="region of interest" description="Disordered" evidence="2">
    <location>
        <begin position="238"/>
        <end position="257"/>
    </location>
</feature>
<dbReference type="CDD" id="cd07185">
    <property type="entry name" value="OmpA_C-like"/>
    <property type="match status" value="1"/>
</dbReference>
<feature type="domain" description="OmpA-like" evidence="4">
    <location>
        <begin position="90"/>
        <end position="227"/>
    </location>
</feature>
<dbReference type="Pfam" id="PF00691">
    <property type="entry name" value="OmpA"/>
    <property type="match status" value="1"/>
</dbReference>
<evidence type="ECO:0000256" key="3">
    <source>
        <dbReference type="SAM" id="Phobius"/>
    </source>
</evidence>
<keyword evidence="1 3" id="KW-0472">Membrane</keyword>
<feature type="compositionally biased region" description="Polar residues" evidence="2">
    <location>
        <begin position="238"/>
        <end position="249"/>
    </location>
</feature>
<dbReference type="InterPro" id="IPR006665">
    <property type="entry name" value="OmpA-like"/>
</dbReference>
<dbReference type="Proteomes" id="UP000004200">
    <property type="component" value="Unassembled WGS sequence"/>
</dbReference>
<keyword evidence="6" id="KW-1185">Reference proteome</keyword>
<accession>G2E324</accession>